<dbReference type="GO" id="GO:0016740">
    <property type="term" value="F:transferase activity"/>
    <property type="evidence" value="ECO:0007669"/>
    <property type="project" value="TreeGrafter"/>
</dbReference>
<dbReference type="Pfam" id="PF00753">
    <property type="entry name" value="Lactamase_B"/>
    <property type="match status" value="1"/>
</dbReference>
<dbReference type="InterPro" id="IPR052926">
    <property type="entry name" value="Metallo-beta-lactamase_dom"/>
</dbReference>
<accession>A0A9D2BG35</accession>
<feature type="domain" description="Metallo-beta-lactamase" evidence="1">
    <location>
        <begin position="26"/>
        <end position="252"/>
    </location>
</feature>
<dbReference type="EMBL" id="DXEL01000067">
    <property type="protein sequence ID" value="HIX75325.1"/>
    <property type="molecule type" value="Genomic_DNA"/>
</dbReference>
<evidence type="ECO:0000313" key="3">
    <source>
        <dbReference type="Proteomes" id="UP000886740"/>
    </source>
</evidence>
<dbReference type="InterPro" id="IPR036866">
    <property type="entry name" value="RibonucZ/Hydroxyglut_hydro"/>
</dbReference>
<reference evidence="2" key="2">
    <citation type="submission" date="2021-04" db="EMBL/GenBank/DDBJ databases">
        <authorList>
            <person name="Gilroy R."/>
        </authorList>
    </citation>
    <scope>NUCLEOTIDE SEQUENCE</scope>
    <source>
        <strain evidence="2">ChiGjej6B6-14162</strain>
    </source>
</reference>
<dbReference type="PANTHER" id="PTHR13754">
    <property type="entry name" value="METALLO-BETA-LACTAMASE SUPERFAMILY PROTEIN"/>
    <property type="match status" value="1"/>
</dbReference>
<dbReference type="InterPro" id="IPR001279">
    <property type="entry name" value="Metallo-B-lactamas"/>
</dbReference>
<dbReference type="SUPFAM" id="SSF56281">
    <property type="entry name" value="Metallo-hydrolase/oxidoreductase"/>
    <property type="match status" value="1"/>
</dbReference>
<evidence type="ECO:0000313" key="2">
    <source>
        <dbReference type="EMBL" id="HIX75325.1"/>
    </source>
</evidence>
<protein>
    <submittedName>
        <fullName evidence="2">MBL fold metallo-hydrolase</fullName>
    </submittedName>
</protein>
<dbReference type="AlphaFoldDB" id="A0A9D2BG35"/>
<dbReference type="InterPro" id="IPR041712">
    <property type="entry name" value="DHPS-like_MBL-fold"/>
</dbReference>
<name>A0A9D2BG35_9BACT</name>
<dbReference type="Gene3D" id="3.60.15.10">
    <property type="entry name" value="Ribonuclease Z/Hydroxyacylglutathione hydrolase-like"/>
    <property type="match status" value="1"/>
</dbReference>
<dbReference type="SMART" id="SM00849">
    <property type="entry name" value="Lactamase_B"/>
    <property type="match status" value="1"/>
</dbReference>
<reference evidence="2" key="1">
    <citation type="journal article" date="2021" name="PeerJ">
        <title>Extensive microbial diversity within the chicken gut microbiome revealed by metagenomics and culture.</title>
        <authorList>
            <person name="Gilroy R."/>
            <person name="Ravi A."/>
            <person name="Getino M."/>
            <person name="Pursley I."/>
            <person name="Horton D.L."/>
            <person name="Alikhan N.F."/>
            <person name="Baker D."/>
            <person name="Gharbi K."/>
            <person name="Hall N."/>
            <person name="Watson M."/>
            <person name="Adriaenssens E.M."/>
            <person name="Foster-Nyarko E."/>
            <person name="Jarju S."/>
            <person name="Secka A."/>
            <person name="Antonio M."/>
            <person name="Oren A."/>
            <person name="Chaudhuri R.R."/>
            <person name="La Ragione R."/>
            <person name="Hildebrand F."/>
            <person name="Pallen M.J."/>
        </authorList>
    </citation>
    <scope>NUCLEOTIDE SEQUENCE</scope>
    <source>
        <strain evidence="2">ChiGjej6B6-14162</strain>
    </source>
</reference>
<evidence type="ECO:0000259" key="1">
    <source>
        <dbReference type="SMART" id="SM00849"/>
    </source>
</evidence>
<dbReference type="PANTHER" id="PTHR13754:SF13">
    <property type="entry name" value="METALLO-BETA-LACTAMASE SUPERFAMILY PROTEIN (AFU_ORTHOLOGUE AFUA_3G07630)"/>
    <property type="match status" value="1"/>
</dbReference>
<dbReference type="CDD" id="cd07713">
    <property type="entry name" value="DHPS-like_MBL-fold"/>
    <property type="match status" value="1"/>
</dbReference>
<comment type="caution">
    <text evidence="2">The sequence shown here is derived from an EMBL/GenBank/DDBJ whole genome shotgun (WGS) entry which is preliminary data.</text>
</comment>
<proteinExistence type="predicted"/>
<gene>
    <name evidence="2" type="ORF">H9977_09880</name>
</gene>
<sequence length="280" mass="31268">MNHTIRVTVLVDNSPARDNASLLPEHGLSLLVETAHQRILYDMGASARFMENARLLGIDLSTIDYAFLSHGHADHTGGLEAFLSHFPQTPVYLAQGLFDARYYSYRRGARRDISTPESLKALYGDRFRFLPGSQWLSDEIAAVRNQSTRHPKPEGNRFLVKGTNQGEMPDDFSHELALAIKSEQGLVILSACSHGGALNIIESCRAFTGKEKVAVFIGGLHFVDSEQTIDETRYFSEAIRAHYPQLEIYTGHCTGDQAKRQLLHELPQLHLFATGDTFLI</sequence>
<dbReference type="Proteomes" id="UP000886740">
    <property type="component" value="Unassembled WGS sequence"/>
</dbReference>
<organism evidence="2 3">
    <name type="scientific">Candidatus Parabacteroides intestinipullorum</name>
    <dbReference type="NCBI Taxonomy" id="2838723"/>
    <lineage>
        <taxon>Bacteria</taxon>
        <taxon>Pseudomonadati</taxon>
        <taxon>Bacteroidota</taxon>
        <taxon>Bacteroidia</taxon>
        <taxon>Bacteroidales</taxon>
        <taxon>Tannerellaceae</taxon>
        <taxon>Parabacteroides</taxon>
    </lineage>
</organism>